<dbReference type="InterPro" id="IPR003599">
    <property type="entry name" value="Ig_sub"/>
</dbReference>
<evidence type="ECO:0000313" key="3">
    <source>
        <dbReference type="Proteomes" id="UP001152320"/>
    </source>
</evidence>
<dbReference type="InterPro" id="IPR013783">
    <property type="entry name" value="Ig-like_fold"/>
</dbReference>
<dbReference type="Proteomes" id="UP001152320">
    <property type="component" value="Chromosome 2"/>
</dbReference>
<dbReference type="SUPFAM" id="SSF48726">
    <property type="entry name" value="Immunoglobulin"/>
    <property type="match status" value="2"/>
</dbReference>
<proteinExistence type="predicted"/>
<organism evidence="2 3">
    <name type="scientific">Holothuria leucospilota</name>
    <name type="common">Black long sea cucumber</name>
    <name type="synonym">Mertensiothuria leucospilota</name>
    <dbReference type="NCBI Taxonomy" id="206669"/>
    <lineage>
        <taxon>Eukaryota</taxon>
        <taxon>Metazoa</taxon>
        <taxon>Echinodermata</taxon>
        <taxon>Eleutherozoa</taxon>
        <taxon>Echinozoa</taxon>
        <taxon>Holothuroidea</taxon>
        <taxon>Aspidochirotacea</taxon>
        <taxon>Aspidochirotida</taxon>
        <taxon>Holothuriidae</taxon>
        <taxon>Holothuria</taxon>
    </lineage>
</organism>
<evidence type="ECO:0000313" key="2">
    <source>
        <dbReference type="EMBL" id="KAJ8046979.1"/>
    </source>
</evidence>
<dbReference type="InterPro" id="IPR013151">
    <property type="entry name" value="Immunoglobulin_dom"/>
</dbReference>
<dbReference type="PROSITE" id="PS50835">
    <property type="entry name" value="IG_LIKE"/>
    <property type="match status" value="1"/>
</dbReference>
<dbReference type="InterPro" id="IPR007110">
    <property type="entry name" value="Ig-like_dom"/>
</dbReference>
<protein>
    <submittedName>
        <fullName evidence="2">Titin-like</fullName>
    </submittedName>
</protein>
<dbReference type="EMBL" id="JAIZAY010000002">
    <property type="protein sequence ID" value="KAJ8046979.1"/>
    <property type="molecule type" value="Genomic_DNA"/>
</dbReference>
<reference evidence="2" key="1">
    <citation type="submission" date="2021-10" db="EMBL/GenBank/DDBJ databases">
        <title>Tropical sea cucumber genome reveals ecological adaptation and Cuvierian tubules defense mechanism.</title>
        <authorList>
            <person name="Chen T."/>
        </authorList>
    </citation>
    <scope>NUCLEOTIDE SEQUENCE</scope>
    <source>
        <strain evidence="2">Nanhai2018</strain>
        <tissue evidence="2">Muscle</tissue>
    </source>
</reference>
<evidence type="ECO:0000259" key="1">
    <source>
        <dbReference type="PROSITE" id="PS50835"/>
    </source>
</evidence>
<dbReference type="Pfam" id="PF00047">
    <property type="entry name" value="ig"/>
    <property type="match status" value="1"/>
</dbReference>
<feature type="domain" description="Ig-like" evidence="1">
    <location>
        <begin position="100"/>
        <end position="191"/>
    </location>
</feature>
<comment type="caution">
    <text evidence="2">The sequence shown here is derived from an EMBL/GenBank/DDBJ whole genome shotgun (WGS) entry which is preliminary data.</text>
</comment>
<dbReference type="SMART" id="SM00409">
    <property type="entry name" value="IG"/>
    <property type="match status" value="2"/>
</dbReference>
<name>A0A9Q1HHN7_HOLLE</name>
<dbReference type="OrthoDB" id="6019866at2759"/>
<accession>A0A9Q1HHN7</accession>
<sequence>MNVSLFIGEEVPTNNKLVKVGDIAYLECPITTTNTVAVEWKHDDKRILLHDINIKLEQRMGVYKSKFRKDTNSVWLEIQINSDVYLGHYLCLKYSQTGLPAKSKWNVIVQDQLEDSIGGDVTAFLGEDVTLECSSKRIVIVSAYWMHEDEVILPINGDGKTRYIAREAKDNFTSGMEILDVSLEDAGNYSCLLLLQNGDYLYTEWNLHIQGIYSQ</sequence>
<gene>
    <name evidence="2" type="ORF">HOLleu_05841</name>
</gene>
<keyword evidence="3" id="KW-1185">Reference proteome</keyword>
<dbReference type="Gene3D" id="2.60.40.10">
    <property type="entry name" value="Immunoglobulins"/>
    <property type="match status" value="1"/>
</dbReference>
<dbReference type="InterPro" id="IPR036179">
    <property type="entry name" value="Ig-like_dom_sf"/>
</dbReference>
<dbReference type="AlphaFoldDB" id="A0A9Q1HHN7"/>